<dbReference type="SMART" id="SM00929">
    <property type="entry name" value="NADH-G_4Fe-4S_3"/>
    <property type="match status" value="1"/>
</dbReference>
<feature type="domain" description="4Fe-4S His(Cys)3-ligated-type" evidence="11">
    <location>
        <begin position="61"/>
        <end position="100"/>
    </location>
</feature>
<dbReference type="InterPro" id="IPR054351">
    <property type="entry name" value="NADH_UbQ_OxRdtase_ferredoxin"/>
</dbReference>
<dbReference type="FunFam" id="3.30.70.20:FF:000002">
    <property type="entry name" value="NADH-ubiquinone oxidoreductase 75 kDa subunit"/>
    <property type="match status" value="1"/>
</dbReference>
<evidence type="ECO:0000256" key="8">
    <source>
        <dbReference type="ARBA" id="ARBA00023027"/>
    </source>
</evidence>
<organism evidence="12">
    <name type="scientific">marine metagenome</name>
    <dbReference type="NCBI Taxonomy" id="408172"/>
    <lineage>
        <taxon>unclassified sequences</taxon>
        <taxon>metagenomes</taxon>
        <taxon>ecological metagenomes</taxon>
    </lineage>
</organism>
<dbReference type="NCBIfam" id="TIGR01973">
    <property type="entry name" value="NuoG"/>
    <property type="match status" value="1"/>
</dbReference>
<keyword evidence="4" id="KW-0479">Metal-binding</keyword>
<dbReference type="Gene3D" id="3.30.70.20">
    <property type="match status" value="1"/>
</dbReference>
<keyword evidence="6" id="KW-0408">Iron</keyword>
<dbReference type="FunFam" id="3.10.20.740:FF:000001">
    <property type="entry name" value="NADH-quinone oxidoreductase subunit G"/>
    <property type="match status" value="1"/>
</dbReference>
<dbReference type="PROSITE" id="PS51669">
    <property type="entry name" value="4FE4S_MOW_BIS_MGD"/>
    <property type="match status" value="1"/>
</dbReference>
<proteinExistence type="inferred from homology"/>
<dbReference type="SUPFAM" id="SSF53706">
    <property type="entry name" value="Formate dehydrogenase/DMSO reductase, domains 1-3"/>
    <property type="match status" value="1"/>
</dbReference>
<gene>
    <name evidence="12" type="ORF">METZ01_LOCUS42440</name>
</gene>
<evidence type="ECO:0008006" key="13">
    <source>
        <dbReference type="Google" id="ProtNLM"/>
    </source>
</evidence>
<evidence type="ECO:0000256" key="7">
    <source>
        <dbReference type="ARBA" id="ARBA00023014"/>
    </source>
</evidence>
<evidence type="ECO:0000256" key="9">
    <source>
        <dbReference type="ARBA" id="ARBA00034078"/>
    </source>
</evidence>
<dbReference type="PANTHER" id="PTHR43105">
    <property type="entry name" value="RESPIRATORY NITRATE REDUCTASE"/>
    <property type="match status" value="1"/>
</dbReference>
<dbReference type="GO" id="GO:0042773">
    <property type="term" value="P:ATP synthesis coupled electron transport"/>
    <property type="evidence" value="ECO:0007669"/>
    <property type="project" value="InterPro"/>
</dbReference>
<dbReference type="Pfam" id="PF00384">
    <property type="entry name" value="Molybdopterin"/>
    <property type="match status" value="1"/>
</dbReference>
<dbReference type="GO" id="GO:0008137">
    <property type="term" value="F:NADH dehydrogenase (ubiquinone) activity"/>
    <property type="evidence" value="ECO:0007669"/>
    <property type="project" value="InterPro"/>
</dbReference>
<comment type="similarity">
    <text evidence="2">Belongs to the complex I 75 kDa subunit family.</text>
</comment>
<reference evidence="12" key="1">
    <citation type="submission" date="2018-05" db="EMBL/GenBank/DDBJ databases">
        <authorList>
            <person name="Lanie J.A."/>
            <person name="Ng W.-L."/>
            <person name="Kazmierczak K.M."/>
            <person name="Andrzejewski T.M."/>
            <person name="Davidsen T.M."/>
            <person name="Wayne K.J."/>
            <person name="Tettelin H."/>
            <person name="Glass J.I."/>
            <person name="Rusch D."/>
            <person name="Podicherti R."/>
            <person name="Tsui H.-C.T."/>
            <person name="Winkler M.E."/>
        </authorList>
    </citation>
    <scope>NUCLEOTIDE SEQUENCE</scope>
</reference>
<keyword evidence="5" id="KW-1278">Translocase</keyword>
<dbReference type="PROSITE" id="PS00643">
    <property type="entry name" value="COMPLEX1_75K_3"/>
    <property type="match status" value="1"/>
</dbReference>
<dbReference type="InterPro" id="IPR019574">
    <property type="entry name" value="NADH_UbQ_OxRdtase_Gsu_4Fe4S-bd"/>
</dbReference>
<dbReference type="InterPro" id="IPR050123">
    <property type="entry name" value="Prok_molybdopt-oxidoreductase"/>
</dbReference>
<evidence type="ECO:0000259" key="11">
    <source>
        <dbReference type="PROSITE" id="PS51839"/>
    </source>
</evidence>
<evidence type="ECO:0000256" key="3">
    <source>
        <dbReference type="ARBA" id="ARBA00022485"/>
    </source>
</evidence>
<dbReference type="Pfam" id="PF13510">
    <property type="entry name" value="Fer2_4"/>
    <property type="match status" value="1"/>
</dbReference>
<evidence type="ECO:0000256" key="2">
    <source>
        <dbReference type="ARBA" id="ARBA00005404"/>
    </source>
</evidence>
<dbReference type="SUPFAM" id="SSF54862">
    <property type="entry name" value="4Fe-4S ferredoxins"/>
    <property type="match status" value="1"/>
</dbReference>
<feature type="domain" description="4Fe-4S Mo/W bis-MGD-type" evidence="10">
    <location>
        <begin position="198"/>
        <end position="254"/>
    </location>
</feature>
<dbReference type="GO" id="GO:0016020">
    <property type="term" value="C:membrane"/>
    <property type="evidence" value="ECO:0007669"/>
    <property type="project" value="InterPro"/>
</dbReference>
<dbReference type="InterPro" id="IPR036010">
    <property type="entry name" value="2Fe-2S_ferredoxin-like_sf"/>
</dbReference>
<dbReference type="Gene3D" id="3.10.20.740">
    <property type="match status" value="1"/>
</dbReference>
<dbReference type="Pfam" id="PF22151">
    <property type="entry name" value="Fer4_NDSU1"/>
    <property type="match status" value="1"/>
</dbReference>
<evidence type="ECO:0000256" key="1">
    <source>
        <dbReference type="ARBA" id="ARBA00001966"/>
    </source>
</evidence>
<keyword evidence="8" id="KW-0520">NAD</keyword>
<dbReference type="Gene3D" id="3.40.50.740">
    <property type="match status" value="2"/>
</dbReference>
<name>A0A381RCR7_9ZZZZ</name>
<protein>
    <recommendedName>
        <fullName evidence="13">NADH-quinone oxidoreductase</fullName>
    </recommendedName>
</protein>
<dbReference type="InterPro" id="IPR006656">
    <property type="entry name" value="Mopterin_OxRdtase"/>
</dbReference>
<dbReference type="PROSITE" id="PS00641">
    <property type="entry name" value="COMPLEX1_75K_1"/>
    <property type="match status" value="1"/>
</dbReference>
<dbReference type="Pfam" id="PF22117">
    <property type="entry name" value="Fer4_Nqo3"/>
    <property type="match status" value="1"/>
</dbReference>
<dbReference type="PANTHER" id="PTHR43105:SF13">
    <property type="entry name" value="NADH-UBIQUINONE OXIDOREDUCTASE 75 KDA SUBUNIT, MITOCHONDRIAL"/>
    <property type="match status" value="1"/>
</dbReference>
<dbReference type="InterPro" id="IPR006963">
    <property type="entry name" value="Mopterin_OxRdtase_4Fe-4S_dom"/>
</dbReference>
<evidence type="ECO:0000256" key="6">
    <source>
        <dbReference type="ARBA" id="ARBA00023004"/>
    </source>
</evidence>
<dbReference type="Pfam" id="PF10588">
    <property type="entry name" value="NADH-G_4Fe-4S_3"/>
    <property type="match status" value="1"/>
</dbReference>
<keyword evidence="7" id="KW-0411">Iron-sulfur</keyword>
<accession>A0A381RCR7</accession>
<evidence type="ECO:0000313" key="12">
    <source>
        <dbReference type="EMBL" id="SUZ89586.1"/>
    </source>
</evidence>
<dbReference type="PROSITE" id="PS51839">
    <property type="entry name" value="4FE4S_HC3"/>
    <property type="match status" value="1"/>
</dbReference>
<dbReference type="GO" id="GO:0046872">
    <property type="term" value="F:metal ion binding"/>
    <property type="evidence" value="ECO:0007669"/>
    <property type="project" value="UniProtKB-KW"/>
</dbReference>
<dbReference type="SUPFAM" id="SSF54292">
    <property type="entry name" value="2Fe-2S ferredoxin-like"/>
    <property type="match status" value="1"/>
</dbReference>
<dbReference type="GO" id="GO:0051539">
    <property type="term" value="F:4 iron, 4 sulfur cluster binding"/>
    <property type="evidence" value="ECO:0007669"/>
    <property type="project" value="UniProtKB-KW"/>
</dbReference>
<comment type="cofactor">
    <cofactor evidence="9">
        <name>[2Fe-2S] cluster</name>
        <dbReference type="ChEBI" id="CHEBI:190135"/>
    </cofactor>
</comment>
<dbReference type="AlphaFoldDB" id="A0A381RCR7"/>
<dbReference type="GO" id="GO:0016651">
    <property type="term" value="F:oxidoreductase activity, acting on NAD(P)H"/>
    <property type="evidence" value="ECO:0007669"/>
    <property type="project" value="InterPro"/>
</dbReference>
<evidence type="ECO:0000256" key="4">
    <source>
        <dbReference type="ARBA" id="ARBA00022723"/>
    </source>
</evidence>
<comment type="cofactor">
    <cofactor evidence="1">
        <name>[4Fe-4S] cluster</name>
        <dbReference type="ChEBI" id="CHEBI:49883"/>
    </cofactor>
</comment>
<dbReference type="Gene3D" id="3.40.228.10">
    <property type="entry name" value="Dimethylsulfoxide Reductase, domain 2"/>
    <property type="match status" value="1"/>
</dbReference>
<evidence type="ECO:0000259" key="10">
    <source>
        <dbReference type="PROSITE" id="PS51669"/>
    </source>
</evidence>
<sequence>MIIELTDQINAYVPRFCYHEKLSVAANCRMCLVEVENELKPIPACATPVNDGMKIFTRSPKAVSAQKATMEFLLINHPLDCPICDQGGECELQDLAMGYGSDVSRYNETKRVVKDEDIGPLVSTDMTRCIHCTRCIRFGEEITGLQELGAIDRGEVMEIRTYVEQALDHELSSNIIDVCPVGALNNKPYRYSARPWEMTQIASISPHDCVGSNLYTHVLRGTVKRIVPKINEDINENWISDRDRFSYEGIYSGDRLKEPILKNKGKWGHISWEKTINLLSDKLKNCKPDKIGILASPNTTLEEGYLLTELADQLKTSNIDHRLRQKDFNDQHNDPSIPWLGQKISDIENHDSILIIGSNIRKEAPIIGHRIRKAALKGARISFINSVEYQYHFDISMYLKEDLVSDLAGVAVALEIDQSSSIRNLCEKIDLTDKHKQIASMLKEGQDVLILLGNLAINHAEASTIRAFAYSISKATGASFGFVSEGANSVGLHLMGVLPHKKIGGEQREKIGIHTPKLLTSELDALLLFGAEPQADIPNMKERNPNHHFTAAFTPFTSDILKQTADLLIPIGTTFETSGTFVNCEGRLQSFIRAAKLVEESREGWRVISSILCELNPETTIFKSSEEIRDYVNQLLGKIILDNSLSHNELIKDYRDNSVYAENSEVPMYQIDGLVRRAKSLQLTPEGLRDSGNSE</sequence>
<dbReference type="PROSITE" id="PS00642">
    <property type="entry name" value="COMPLEX1_75K_2"/>
    <property type="match status" value="1"/>
</dbReference>
<dbReference type="InterPro" id="IPR000283">
    <property type="entry name" value="NADH_UbQ_OxRdtase_75kDa_su_CS"/>
</dbReference>
<dbReference type="InterPro" id="IPR010228">
    <property type="entry name" value="NADH_UbQ_OxRdtase_Gsu"/>
</dbReference>
<evidence type="ECO:0000256" key="5">
    <source>
        <dbReference type="ARBA" id="ARBA00022967"/>
    </source>
</evidence>
<dbReference type="EMBL" id="UINC01001825">
    <property type="protein sequence ID" value="SUZ89586.1"/>
    <property type="molecule type" value="Genomic_DNA"/>
</dbReference>
<keyword evidence="3" id="KW-0004">4Fe-4S</keyword>